<dbReference type="Proteomes" id="UP001596514">
    <property type="component" value="Unassembled WGS sequence"/>
</dbReference>
<dbReference type="EMBL" id="JBHTEE010000001">
    <property type="protein sequence ID" value="MFC7606893.1"/>
    <property type="molecule type" value="Genomic_DNA"/>
</dbReference>
<reference evidence="2" key="1">
    <citation type="journal article" date="2019" name="Int. J. Syst. Evol. Microbiol.">
        <title>The Global Catalogue of Microorganisms (GCM) 10K type strain sequencing project: providing services to taxonomists for standard genome sequencing and annotation.</title>
        <authorList>
            <consortium name="The Broad Institute Genomics Platform"/>
            <consortium name="The Broad Institute Genome Sequencing Center for Infectious Disease"/>
            <person name="Wu L."/>
            <person name="Ma J."/>
        </authorList>
    </citation>
    <scope>NUCLEOTIDE SEQUENCE [LARGE SCALE GENOMIC DNA]</scope>
    <source>
        <strain evidence="2">JCM 10083</strain>
    </source>
</reference>
<keyword evidence="2" id="KW-1185">Reference proteome</keyword>
<evidence type="ECO:0000313" key="2">
    <source>
        <dbReference type="Proteomes" id="UP001596514"/>
    </source>
</evidence>
<dbReference type="RefSeq" id="WP_343966830.1">
    <property type="nucleotide sequence ID" value="NZ_BAAAGK010000045.1"/>
</dbReference>
<evidence type="ECO:0000313" key="1">
    <source>
        <dbReference type="EMBL" id="MFC7606893.1"/>
    </source>
</evidence>
<gene>
    <name evidence="1" type="ORF">ACFQVD_43045</name>
</gene>
<protein>
    <submittedName>
        <fullName evidence="1">Uncharacterized protein</fullName>
    </submittedName>
</protein>
<organism evidence="1 2">
    <name type="scientific">Streptosporangium amethystogenes subsp. fukuiense</name>
    <dbReference type="NCBI Taxonomy" id="698418"/>
    <lineage>
        <taxon>Bacteria</taxon>
        <taxon>Bacillati</taxon>
        <taxon>Actinomycetota</taxon>
        <taxon>Actinomycetes</taxon>
        <taxon>Streptosporangiales</taxon>
        <taxon>Streptosporangiaceae</taxon>
        <taxon>Streptosporangium</taxon>
    </lineage>
</organism>
<comment type="caution">
    <text evidence="1">The sequence shown here is derived from an EMBL/GenBank/DDBJ whole genome shotgun (WGS) entry which is preliminary data.</text>
</comment>
<sequence>MAPPLQLGSAYVRWRVASPDTLDQIARNALALQLGDRPLAEDIYADIKEQIIRSGER</sequence>
<proteinExistence type="predicted"/>
<name>A0ABW2TDY5_9ACTN</name>
<accession>A0ABW2TDY5</accession>